<dbReference type="RefSeq" id="WP_167672981.1">
    <property type="nucleotide sequence ID" value="NZ_JAATJS010000003.1"/>
</dbReference>
<evidence type="ECO:0000256" key="2">
    <source>
        <dbReference type="ARBA" id="ARBA00022448"/>
    </source>
</evidence>
<evidence type="ECO:0000256" key="4">
    <source>
        <dbReference type="ARBA" id="ARBA00022840"/>
    </source>
</evidence>
<dbReference type="Pfam" id="PF09821">
    <property type="entry name" value="AAA_assoc_C"/>
    <property type="match status" value="1"/>
</dbReference>
<keyword evidence="4 6" id="KW-0067">ATP-binding</keyword>
<evidence type="ECO:0000259" key="5">
    <source>
        <dbReference type="PROSITE" id="PS50893"/>
    </source>
</evidence>
<dbReference type="CDD" id="cd03293">
    <property type="entry name" value="ABC_NrtD_SsuB_transporters"/>
    <property type="match status" value="1"/>
</dbReference>
<dbReference type="Proteomes" id="UP000707352">
    <property type="component" value="Unassembled WGS sequence"/>
</dbReference>
<dbReference type="InterPro" id="IPR018632">
    <property type="entry name" value="AAA-associated_dom_C"/>
</dbReference>
<name>A0ABX0VB60_9HYPH</name>
<organism evidence="6 7">
    <name type="scientific">Microvirga terricola</name>
    <dbReference type="NCBI Taxonomy" id="2719797"/>
    <lineage>
        <taxon>Bacteria</taxon>
        <taxon>Pseudomonadati</taxon>
        <taxon>Pseudomonadota</taxon>
        <taxon>Alphaproteobacteria</taxon>
        <taxon>Hyphomicrobiales</taxon>
        <taxon>Methylobacteriaceae</taxon>
        <taxon>Microvirga</taxon>
    </lineage>
</organism>
<feature type="domain" description="ABC transporter" evidence="5">
    <location>
        <begin position="12"/>
        <end position="247"/>
    </location>
</feature>
<dbReference type="EMBL" id="JAATJS010000003">
    <property type="protein sequence ID" value="NIX77094.1"/>
    <property type="molecule type" value="Genomic_DNA"/>
</dbReference>
<reference evidence="6 7" key="1">
    <citation type="submission" date="2020-03" db="EMBL/GenBank/DDBJ databases">
        <title>The genome sequence of Microvirga sp. c23x22.</title>
        <authorList>
            <person name="Zhang X."/>
        </authorList>
    </citation>
    <scope>NUCLEOTIDE SEQUENCE [LARGE SCALE GENOMIC DNA]</scope>
    <source>
        <strain evidence="7">c23x22</strain>
    </source>
</reference>
<dbReference type="PANTHER" id="PTHR42788">
    <property type="entry name" value="TAURINE IMPORT ATP-BINDING PROTEIN-RELATED"/>
    <property type="match status" value="1"/>
</dbReference>
<protein>
    <submittedName>
        <fullName evidence="6">Nitrate/sulfonate/bicarbonate ABC transporter ATP-binding protein</fullName>
    </submittedName>
</protein>
<dbReference type="Pfam" id="PF00005">
    <property type="entry name" value="ABC_tran"/>
    <property type="match status" value="1"/>
</dbReference>
<dbReference type="InterPro" id="IPR027417">
    <property type="entry name" value="P-loop_NTPase"/>
</dbReference>
<keyword evidence="3" id="KW-0547">Nucleotide-binding</keyword>
<evidence type="ECO:0000313" key="6">
    <source>
        <dbReference type="EMBL" id="NIX77094.1"/>
    </source>
</evidence>
<comment type="caution">
    <text evidence="6">The sequence shown here is derived from an EMBL/GenBank/DDBJ whole genome shotgun (WGS) entry which is preliminary data.</text>
</comment>
<dbReference type="SUPFAM" id="SSF52540">
    <property type="entry name" value="P-loop containing nucleoside triphosphate hydrolases"/>
    <property type="match status" value="1"/>
</dbReference>
<gene>
    <name evidence="6" type="ORF">HB375_10770</name>
</gene>
<dbReference type="InterPro" id="IPR017871">
    <property type="entry name" value="ABC_transporter-like_CS"/>
</dbReference>
<keyword evidence="2" id="KW-0813">Transport</keyword>
<dbReference type="InterPro" id="IPR050166">
    <property type="entry name" value="ABC_transporter_ATP-bind"/>
</dbReference>
<accession>A0ABX0VB60</accession>
<proteinExistence type="inferred from homology"/>
<keyword evidence="7" id="KW-1185">Reference proteome</keyword>
<dbReference type="InterPro" id="IPR003593">
    <property type="entry name" value="AAA+_ATPase"/>
</dbReference>
<comment type="similarity">
    <text evidence="1">Belongs to the ABC transporter superfamily.</text>
</comment>
<dbReference type="GO" id="GO:0005524">
    <property type="term" value="F:ATP binding"/>
    <property type="evidence" value="ECO:0007669"/>
    <property type="project" value="UniProtKB-KW"/>
</dbReference>
<evidence type="ECO:0000256" key="1">
    <source>
        <dbReference type="ARBA" id="ARBA00005417"/>
    </source>
</evidence>
<sequence>MDAPVVSDHPLVRVERLRHLYHKGAVSDLLVLDDVNLTLKDNEIVALLGRSGSGKSTLLRIIAGLMPPSGGDVEIDGKSVSGPASEVAMVFQSFALFPWLSVLENVEIGLEAIGTPVEERRSRALAAIDLIGLDGFETAYPKELSGGMRQRVGLARALVVHPKVLLMDEPFSALDVLTAETLRTDLLDIWFEGRMPIQSILMVTHNIEEAVLMCDRILVFDANPGHIVAEIKVDLPQPRDRQDPAFRDIVEDIYARLTLKKPAPPREGVFPGMGINMVLPSVSTNRLAGLVEMVDAPPYDGKADMPELASELHLEIDDLFPITETLQLLRFAEVEGGDVMLTSAGRQFATADLEERKRLFAQHLLSYVPLVAHIKRILDERVTHRAPARRFLDELEDTMSEAYAEQTLRTAVAWARYAELLAYDETTGVFSLENPA</sequence>
<dbReference type="Gene3D" id="3.40.50.300">
    <property type="entry name" value="P-loop containing nucleotide triphosphate hydrolases"/>
    <property type="match status" value="1"/>
</dbReference>
<dbReference type="InterPro" id="IPR003439">
    <property type="entry name" value="ABC_transporter-like_ATP-bd"/>
</dbReference>
<dbReference type="PANTHER" id="PTHR42788:SF13">
    <property type="entry name" value="ALIPHATIC SULFONATES IMPORT ATP-BINDING PROTEIN SSUB"/>
    <property type="match status" value="1"/>
</dbReference>
<dbReference type="PROSITE" id="PS00211">
    <property type="entry name" value="ABC_TRANSPORTER_1"/>
    <property type="match status" value="1"/>
</dbReference>
<dbReference type="SMART" id="SM00382">
    <property type="entry name" value="AAA"/>
    <property type="match status" value="1"/>
</dbReference>
<dbReference type="PROSITE" id="PS50893">
    <property type="entry name" value="ABC_TRANSPORTER_2"/>
    <property type="match status" value="1"/>
</dbReference>
<evidence type="ECO:0000256" key="3">
    <source>
        <dbReference type="ARBA" id="ARBA00022741"/>
    </source>
</evidence>
<evidence type="ECO:0000313" key="7">
    <source>
        <dbReference type="Proteomes" id="UP000707352"/>
    </source>
</evidence>